<comment type="similarity">
    <text evidence="1">Belongs to the CFA/CMAS family.</text>
</comment>
<evidence type="ECO:0000313" key="4">
    <source>
        <dbReference type="Proteomes" id="UP001165085"/>
    </source>
</evidence>
<dbReference type="SUPFAM" id="SSF53335">
    <property type="entry name" value="S-adenosyl-L-methionine-dependent methyltransferases"/>
    <property type="match status" value="1"/>
</dbReference>
<evidence type="ECO:0000256" key="2">
    <source>
        <dbReference type="SAM" id="MobiDB-lite"/>
    </source>
</evidence>
<dbReference type="PANTHER" id="PTHR43832:SF1">
    <property type="entry name" value="S-ADENOSYL-L-METHIONINE-DEPENDENT METHYLTRANSFERASES SUPERFAMILY PROTEIN"/>
    <property type="match status" value="1"/>
</dbReference>
<dbReference type="OrthoDB" id="506498at2759"/>
<evidence type="ECO:0000256" key="1">
    <source>
        <dbReference type="ARBA" id="ARBA00010815"/>
    </source>
</evidence>
<dbReference type="EMBL" id="BRXY01000353">
    <property type="protein sequence ID" value="GMH89229.1"/>
    <property type="molecule type" value="Genomic_DNA"/>
</dbReference>
<comment type="caution">
    <text evidence="3">The sequence shown here is derived from an EMBL/GenBank/DDBJ whole genome shotgun (WGS) entry which is preliminary data.</text>
</comment>
<evidence type="ECO:0000313" key="3">
    <source>
        <dbReference type="EMBL" id="GMH89229.1"/>
    </source>
</evidence>
<gene>
    <name evidence="3" type="ORF">TrST_g12987</name>
</gene>
<reference evidence="4" key="1">
    <citation type="journal article" date="2023" name="Commun. Biol.">
        <title>Genome analysis of Parmales, the sister group of diatoms, reveals the evolutionary specialization of diatoms from phago-mixotrophs to photoautotrophs.</title>
        <authorList>
            <person name="Ban H."/>
            <person name="Sato S."/>
            <person name="Yoshikawa S."/>
            <person name="Yamada K."/>
            <person name="Nakamura Y."/>
            <person name="Ichinomiya M."/>
            <person name="Sato N."/>
            <person name="Blanc-Mathieu R."/>
            <person name="Endo H."/>
            <person name="Kuwata A."/>
            <person name="Ogata H."/>
        </authorList>
    </citation>
    <scope>NUCLEOTIDE SEQUENCE [LARGE SCALE GENOMIC DNA]</scope>
    <source>
        <strain evidence="4">NIES 3701</strain>
    </source>
</reference>
<feature type="compositionally biased region" description="Basic residues" evidence="2">
    <location>
        <begin position="1"/>
        <end position="19"/>
    </location>
</feature>
<dbReference type="PANTHER" id="PTHR43832">
    <property type="match status" value="1"/>
</dbReference>
<feature type="region of interest" description="Disordered" evidence="2">
    <location>
        <begin position="1"/>
        <end position="20"/>
    </location>
</feature>
<accession>A0A9W7BLG0</accession>
<dbReference type="Proteomes" id="UP001165085">
    <property type="component" value="Unassembled WGS sequence"/>
</dbReference>
<proteinExistence type="inferred from homology"/>
<organism evidence="3 4">
    <name type="scientific">Triparma strigata</name>
    <dbReference type="NCBI Taxonomy" id="1606541"/>
    <lineage>
        <taxon>Eukaryota</taxon>
        <taxon>Sar</taxon>
        <taxon>Stramenopiles</taxon>
        <taxon>Ochrophyta</taxon>
        <taxon>Bolidophyceae</taxon>
        <taxon>Parmales</taxon>
        <taxon>Triparmaceae</taxon>
        <taxon>Triparma</taxon>
    </lineage>
</organism>
<dbReference type="AlphaFoldDB" id="A0A9W7BLG0"/>
<keyword evidence="4" id="KW-1185">Reference proteome</keyword>
<dbReference type="CDD" id="cd02440">
    <property type="entry name" value="AdoMet_MTases"/>
    <property type="match status" value="1"/>
</dbReference>
<name>A0A9W7BLG0_9STRA</name>
<dbReference type="InterPro" id="IPR029063">
    <property type="entry name" value="SAM-dependent_MTases_sf"/>
</dbReference>
<sequence length="419" mass="47427">MHTRQSFKSGGHRRQRPLHSPRGTLMSKMWITAMIVAYLAYSVGSPYLLESTSLQSFVLRMFERGLLPDFVTRAGIRTLIRQRRDFQISVGGENDATKHSEYLQSFIGSLLASPIAVNTADANEQHYEVPAKFYDHVLGGARKYSSALYPPSTSVADARDLLDEAEVRMLQLYASRAKITRDGGALRVMDLGCGWGSVSLWFAANFPNIEVVGLSNSNSQREYIMGQARERGLTNLKILTGNINDFELPEGVGKFDRVISIEMFEHMKNYSLLLSKISRDFLLPSGYLFVHIFVHSTTPYHFVDAGPSDWMTRYFFSGGTMPSSSLLLYFQGDLSLKSHWSVNGDHYALTSEAWLQNMDANSGPLTEVLGEIYGEDDREVWRARWRAFFMACAELFRFNGGNEWFVDHYLFENGKGVMQ</sequence>
<dbReference type="Gene3D" id="3.40.50.150">
    <property type="entry name" value="Vaccinia Virus protein VP39"/>
    <property type="match status" value="1"/>
</dbReference>
<dbReference type="Pfam" id="PF02353">
    <property type="entry name" value="CMAS"/>
    <property type="match status" value="1"/>
</dbReference>
<dbReference type="FunFam" id="3.40.50.150:FF:000554">
    <property type="entry name" value="Cation-transporting ATPase"/>
    <property type="match status" value="1"/>
</dbReference>
<evidence type="ECO:0008006" key="5">
    <source>
        <dbReference type="Google" id="ProtNLM"/>
    </source>
</evidence>
<protein>
    <recommendedName>
        <fullName evidence="5">Coclaurine N-methyltransferase</fullName>
    </recommendedName>
</protein>